<dbReference type="InterPro" id="IPR001579">
    <property type="entry name" value="Glyco_hydro_18_chit_AS"/>
</dbReference>
<dbReference type="GO" id="GO:0006032">
    <property type="term" value="P:chitin catabolic process"/>
    <property type="evidence" value="ECO:0007669"/>
    <property type="project" value="TreeGrafter"/>
</dbReference>
<dbReference type="PANTHER" id="PTHR11177">
    <property type="entry name" value="CHITINASE"/>
    <property type="match status" value="1"/>
</dbReference>
<dbReference type="AlphaFoldDB" id="A0AAD9QKU3"/>
<evidence type="ECO:0000313" key="9">
    <source>
        <dbReference type="Proteomes" id="UP001249851"/>
    </source>
</evidence>
<gene>
    <name evidence="8" type="ORF">P5673_013508</name>
</gene>
<proteinExistence type="inferred from homology"/>
<reference evidence="8" key="1">
    <citation type="journal article" date="2023" name="G3 (Bethesda)">
        <title>Whole genome assembly and annotation of the endangered Caribbean coral Acropora cervicornis.</title>
        <authorList>
            <person name="Selwyn J.D."/>
            <person name="Vollmer S.V."/>
        </authorList>
    </citation>
    <scope>NUCLEOTIDE SEQUENCE</scope>
    <source>
        <strain evidence="8">K2</strain>
    </source>
</reference>
<evidence type="ECO:0000256" key="3">
    <source>
        <dbReference type="ARBA" id="ARBA00023295"/>
    </source>
</evidence>
<dbReference type="SUPFAM" id="SSF51445">
    <property type="entry name" value="(Trans)glycosidases"/>
    <property type="match status" value="1"/>
</dbReference>
<keyword evidence="9" id="KW-1185">Reference proteome</keyword>
<evidence type="ECO:0000256" key="1">
    <source>
        <dbReference type="ARBA" id="ARBA00022801"/>
    </source>
</evidence>
<name>A0AAD9QKU3_ACRCE</name>
<evidence type="ECO:0000256" key="4">
    <source>
        <dbReference type="RuleBase" id="RU000489"/>
    </source>
</evidence>
<dbReference type="Gene3D" id="3.10.50.10">
    <property type="match status" value="1"/>
</dbReference>
<comment type="similarity">
    <text evidence="5">Belongs to the glycosyl hydrolase 18 family.</text>
</comment>
<evidence type="ECO:0000256" key="2">
    <source>
        <dbReference type="ARBA" id="ARBA00023157"/>
    </source>
</evidence>
<dbReference type="InterPro" id="IPR029070">
    <property type="entry name" value="Chitinase_insertion_sf"/>
</dbReference>
<feature type="domain" description="GH18" evidence="7">
    <location>
        <begin position="21"/>
        <end position="384"/>
    </location>
</feature>
<dbReference type="SUPFAM" id="SSF54556">
    <property type="entry name" value="Chitinase insertion domain"/>
    <property type="match status" value="1"/>
</dbReference>
<evidence type="ECO:0000259" key="7">
    <source>
        <dbReference type="PROSITE" id="PS51910"/>
    </source>
</evidence>
<dbReference type="InterPro" id="IPR017853">
    <property type="entry name" value="GH"/>
</dbReference>
<evidence type="ECO:0000313" key="8">
    <source>
        <dbReference type="EMBL" id="KAK2563158.1"/>
    </source>
</evidence>
<dbReference type="InterPro" id="IPR001223">
    <property type="entry name" value="Glyco_hydro18_cat"/>
</dbReference>
<dbReference type="Gene3D" id="3.20.20.80">
    <property type="entry name" value="Glycosidases"/>
    <property type="match status" value="1"/>
</dbReference>
<keyword evidence="2" id="KW-1015">Disulfide bond</keyword>
<keyword evidence="1 4" id="KW-0378">Hydrolase</keyword>
<dbReference type="Proteomes" id="UP001249851">
    <property type="component" value="Unassembled WGS sequence"/>
</dbReference>
<comment type="caution">
    <text evidence="8">The sequence shown here is derived from an EMBL/GenBank/DDBJ whole genome shotgun (WGS) entry which is preliminary data.</text>
</comment>
<dbReference type="Pfam" id="PF00704">
    <property type="entry name" value="Glyco_hydro_18"/>
    <property type="match status" value="1"/>
</dbReference>
<organism evidence="8 9">
    <name type="scientific">Acropora cervicornis</name>
    <name type="common">Staghorn coral</name>
    <dbReference type="NCBI Taxonomy" id="6130"/>
    <lineage>
        <taxon>Eukaryota</taxon>
        <taxon>Metazoa</taxon>
        <taxon>Cnidaria</taxon>
        <taxon>Anthozoa</taxon>
        <taxon>Hexacorallia</taxon>
        <taxon>Scleractinia</taxon>
        <taxon>Astrocoeniina</taxon>
        <taxon>Acroporidae</taxon>
        <taxon>Acropora</taxon>
    </lineage>
</organism>
<dbReference type="InterPro" id="IPR011583">
    <property type="entry name" value="Chitinase_II/V-like_cat"/>
</dbReference>
<reference evidence="8" key="2">
    <citation type="journal article" date="2023" name="Science">
        <title>Genomic signatures of disease resistance in endangered staghorn corals.</title>
        <authorList>
            <person name="Vollmer S.V."/>
            <person name="Selwyn J.D."/>
            <person name="Despard B.A."/>
            <person name="Roesel C.L."/>
        </authorList>
    </citation>
    <scope>NUCLEOTIDE SEQUENCE</scope>
    <source>
        <strain evidence="8">K2</strain>
    </source>
</reference>
<dbReference type="PROSITE" id="PS51910">
    <property type="entry name" value="GH18_2"/>
    <property type="match status" value="1"/>
</dbReference>
<sequence>MQTSVTLFTVFAAGLVSSHAYYIVCYYTNWAQYRPEGAKFLPENIDPFLCTHLMYSFAKINGQNKIAMYEHNEDKMYVRFNDLKKRNPALKTLLAVGGWNHENGLESPFSRMVRKPANRKVFIDSVISLLRQYNFDGLDLDWEYPANRGNSPSEDKQRFTVLCQEILTAFKKEAAQSGKPRLLLTAAVAAGKATIDKAYEISQLAGILDFVNLITYDLRGSWDPSTGHHTALTGPPGDNLTASFAVQYWLDKGMPCQKIALGMATYGRSFKLQDPNNNGLGAPANGKATPGNYTREPGFLSYYEICNKELTVVQDNAARAPYGYKDDQWVGYDDEESLKLKVNSLIKEKNLLGAIYPLINAVKNALGDGPEPGITTQAPPFTPSAPHPVTTPSTSGGCQAIGSWHGNVAMDQWCVNNCKLGYCPADRCKCI</sequence>
<dbReference type="PANTHER" id="PTHR11177:SF317">
    <property type="entry name" value="CHITINASE 12-RELATED"/>
    <property type="match status" value="1"/>
</dbReference>
<evidence type="ECO:0000256" key="6">
    <source>
        <dbReference type="SAM" id="MobiDB-lite"/>
    </source>
</evidence>
<dbReference type="InterPro" id="IPR050314">
    <property type="entry name" value="Glycosyl_Hydrlase_18"/>
</dbReference>
<accession>A0AAD9QKU3</accession>
<protein>
    <submittedName>
        <fullName evidence="8">Acidic mammalian chitinase</fullName>
    </submittedName>
</protein>
<dbReference type="GO" id="GO:0005975">
    <property type="term" value="P:carbohydrate metabolic process"/>
    <property type="evidence" value="ECO:0007669"/>
    <property type="project" value="InterPro"/>
</dbReference>
<dbReference type="GO" id="GO:0005576">
    <property type="term" value="C:extracellular region"/>
    <property type="evidence" value="ECO:0007669"/>
    <property type="project" value="TreeGrafter"/>
</dbReference>
<dbReference type="CDD" id="cd02872">
    <property type="entry name" value="GH18_chitolectin_chitotriosidase"/>
    <property type="match status" value="1"/>
</dbReference>
<feature type="region of interest" description="Disordered" evidence="6">
    <location>
        <begin position="370"/>
        <end position="389"/>
    </location>
</feature>
<dbReference type="FunFam" id="3.20.20.80:FF:000356">
    <property type="entry name" value="Predicted protein"/>
    <property type="match status" value="1"/>
</dbReference>
<dbReference type="GO" id="GO:0004568">
    <property type="term" value="F:chitinase activity"/>
    <property type="evidence" value="ECO:0007669"/>
    <property type="project" value="TreeGrafter"/>
</dbReference>
<dbReference type="FunFam" id="3.10.50.10:FF:000001">
    <property type="entry name" value="Chitinase 3-like 1"/>
    <property type="match status" value="1"/>
</dbReference>
<dbReference type="PROSITE" id="PS01095">
    <property type="entry name" value="GH18_1"/>
    <property type="match status" value="1"/>
</dbReference>
<dbReference type="EMBL" id="JARQWQ010000026">
    <property type="protein sequence ID" value="KAK2563158.1"/>
    <property type="molecule type" value="Genomic_DNA"/>
</dbReference>
<evidence type="ECO:0000256" key="5">
    <source>
        <dbReference type="RuleBase" id="RU004453"/>
    </source>
</evidence>
<dbReference type="SMART" id="SM00636">
    <property type="entry name" value="Glyco_18"/>
    <property type="match status" value="1"/>
</dbReference>
<dbReference type="GO" id="GO:0008061">
    <property type="term" value="F:chitin binding"/>
    <property type="evidence" value="ECO:0007669"/>
    <property type="project" value="InterPro"/>
</dbReference>
<keyword evidence="3 4" id="KW-0326">Glycosidase</keyword>